<organism evidence="2 3">
    <name type="scientific">Roseateles albus</name>
    <dbReference type="NCBI Taxonomy" id="2987525"/>
    <lineage>
        <taxon>Bacteria</taxon>
        <taxon>Pseudomonadati</taxon>
        <taxon>Pseudomonadota</taxon>
        <taxon>Betaproteobacteria</taxon>
        <taxon>Burkholderiales</taxon>
        <taxon>Sphaerotilaceae</taxon>
        <taxon>Roseateles</taxon>
    </lineage>
</organism>
<reference evidence="2 3" key="1">
    <citation type="submission" date="2022-10" db="EMBL/GenBank/DDBJ databases">
        <title>Paucibacter sp. hw1 Genome sequencing.</title>
        <authorList>
            <person name="Park S."/>
        </authorList>
    </citation>
    <scope>NUCLEOTIDE SEQUENCE [LARGE SCALE GENOMIC DNA]</scope>
    <source>
        <strain evidence="3">hw1</strain>
    </source>
</reference>
<dbReference type="SUPFAM" id="SSF53850">
    <property type="entry name" value="Periplasmic binding protein-like II"/>
    <property type="match status" value="1"/>
</dbReference>
<keyword evidence="3" id="KW-1185">Reference proteome</keyword>
<evidence type="ECO:0000256" key="1">
    <source>
        <dbReference type="SAM" id="MobiDB-lite"/>
    </source>
</evidence>
<dbReference type="RefSeq" id="WP_273602227.1">
    <property type="nucleotide sequence ID" value="NZ_JAQQXT010000018.1"/>
</dbReference>
<dbReference type="NCBIfam" id="TIGR02285">
    <property type="entry name" value="TIGR02285 family protein"/>
    <property type="match status" value="1"/>
</dbReference>
<gene>
    <name evidence="2" type="ORF">PRZ03_21705</name>
</gene>
<sequence>MNLRLRHHLRRTWATVFLAGWVLPGVSSALETQVEPPAIRWLLLDFVPYHMVDGPNKGTGLRDQYLSALIKRMPEYRHVLEVSSTERIFQYMQSGQPVCTLSMLKVPEREAYTVFGSEAFFIQLPPVLIVRRGYVPPGGWKKRPRGDISLAELLQSPEVRVGTLPKRRFGLGIDEALKQARASRPEQVLDFSEYGLLSGLLHTLGRKRFDVTLGYSIEVEQLRKTQPDLGDFEYLPLVEAPGLIVTYPSCSRTPWGKQVIQTIDQLPGMEAERALLRERYEALLPPSERQVYRARMAALNASAAAQPAPPAPIQADQPKPGAR</sequence>
<name>A0ABT5KJY7_9BURK</name>
<proteinExistence type="predicted"/>
<evidence type="ECO:0000313" key="3">
    <source>
        <dbReference type="Proteomes" id="UP001221189"/>
    </source>
</evidence>
<dbReference type="InterPro" id="IPR011972">
    <property type="entry name" value="CHP02285"/>
</dbReference>
<protein>
    <submittedName>
        <fullName evidence="2">TIGR02285 family protein</fullName>
    </submittedName>
</protein>
<evidence type="ECO:0000313" key="2">
    <source>
        <dbReference type="EMBL" id="MDC8774186.1"/>
    </source>
</evidence>
<comment type="caution">
    <text evidence="2">The sequence shown here is derived from an EMBL/GenBank/DDBJ whole genome shotgun (WGS) entry which is preliminary data.</text>
</comment>
<feature type="compositionally biased region" description="Low complexity" evidence="1">
    <location>
        <begin position="313"/>
        <end position="323"/>
    </location>
</feature>
<feature type="region of interest" description="Disordered" evidence="1">
    <location>
        <begin position="302"/>
        <end position="323"/>
    </location>
</feature>
<dbReference type="EMBL" id="JAQQXT010000018">
    <property type="protein sequence ID" value="MDC8774186.1"/>
    <property type="molecule type" value="Genomic_DNA"/>
</dbReference>
<accession>A0ABT5KJY7</accession>
<dbReference type="Proteomes" id="UP001221189">
    <property type="component" value="Unassembled WGS sequence"/>
</dbReference>